<keyword evidence="1" id="KW-0378">Hydrolase</keyword>
<proteinExistence type="predicted"/>
<dbReference type="EC" id="3.6.4.-" evidence="1"/>
<evidence type="ECO:0000313" key="2">
    <source>
        <dbReference type="Proteomes" id="UP000039021"/>
    </source>
</evidence>
<reference evidence="2" key="1">
    <citation type="submission" date="2015-03" db="EMBL/GenBank/DDBJ databases">
        <authorList>
            <consortium name="Pathogen Informatics"/>
        </authorList>
    </citation>
    <scope>NUCLEOTIDE SEQUENCE [LARGE SCALE GENOMIC DNA]</scope>
    <source>
        <strain evidence="2">N09902308</strain>
    </source>
</reference>
<dbReference type="AlphaFoldDB" id="A0A916P9I8"/>
<gene>
    <name evidence="1" type="primary">rho</name>
    <name evidence="1" type="ORF">ERS007739_04473</name>
</gene>
<dbReference type="GO" id="GO:0016787">
    <property type="term" value="F:hydrolase activity"/>
    <property type="evidence" value="ECO:0007669"/>
    <property type="project" value="UniProtKB-KW"/>
</dbReference>
<protein>
    <submittedName>
        <fullName evidence="1">Transcription termination factor Rho</fullName>
        <ecNumber evidence="1">3.6.4.-</ecNumber>
    </submittedName>
</protein>
<evidence type="ECO:0000313" key="1">
    <source>
        <dbReference type="EMBL" id="CPA26001.1"/>
    </source>
</evidence>
<comment type="caution">
    <text evidence="1">The sequence shown here is derived from an EMBL/GenBank/DDBJ whole genome shotgun (WGS) entry which is preliminary data.</text>
</comment>
<dbReference type="Proteomes" id="UP000039021">
    <property type="component" value="Unassembled WGS sequence"/>
</dbReference>
<accession>A0A916P9I8</accession>
<dbReference type="EMBL" id="CSBK01002811">
    <property type="protein sequence ID" value="CPA26001.1"/>
    <property type="molecule type" value="Genomic_DNA"/>
</dbReference>
<sequence>MHKLRRVLSGLDSHQAIDLLMSQLRKTKNNYEFLVQVSKTTPGSMDSD</sequence>
<name>A0A916P9I8_MYCTX</name>
<organism evidence="1 2">
    <name type="scientific">Mycobacterium tuberculosis</name>
    <dbReference type="NCBI Taxonomy" id="1773"/>
    <lineage>
        <taxon>Bacteria</taxon>
        <taxon>Bacillati</taxon>
        <taxon>Actinomycetota</taxon>
        <taxon>Actinomycetes</taxon>
        <taxon>Mycobacteriales</taxon>
        <taxon>Mycobacteriaceae</taxon>
        <taxon>Mycobacterium</taxon>
        <taxon>Mycobacterium tuberculosis complex</taxon>
    </lineage>
</organism>